<dbReference type="EMBL" id="CADCWL010000048">
    <property type="protein sequence ID" value="CAA9555112.1"/>
    <property type="molecule type" value="Genomic_DNA"/>
</dbReference>
<feature type="compositionally biased region" description="Basic and acidic residues" evidence="1">
    <location>
        <begin position="67"/>
        <end position="78"/>
    </location>
</feature>
<reference evidence="2" key="1">
    <citation type="submission" date="2020-02" db="EMBL/GenBank/DDBJ databases">
        <authorList>
            <person name="Meier V. D."/>
        </authorList>
    </citation>
    <scope>NUCLEOTIDE SEQUENCE</scope>
    <source>
        <strain evidence="2">AVDCRST_MAG19</strain>
    </source>
</reference>
<feature type="non-terminal residue" evidence="2">
    <location>
        <position position="78"/>
    </location>
</feature>
<organism evidence="2">
    <name type="scientific">uncultured Thermomicrobiales bacterium</name>
    <dbReference type="NCBI Taxonomy" id="1645740"/>
    <lineage>
        <taxon>Bacteria</taxon>
        <taxon>Pseudomonadati</taxon>
        <taxon>Thermomicrobiota</taxon>
        <taxon>Thermomicrobia</taxon>
        <taxon>Thermomicrobiales</taxon>
        <taxon>environmental samples</taxon>
    </lineage>
</organism>
<feature type="region of interest" description="Disordered" evidence="1">
    <location>
        <begin position="1"/>
        <end position="78"/>
    </location>
</feature>
<accession>A0A6J4UQ59</accession>
<proteinExistence type="predicted"/>
<evidence type="ECO:0000313" key="2">
    <source>
        <dbReference type="EMBL" id="CAA9555112.1"/>
    </source>
</evidence>
<sequence>GRGRDGNDRCSIAARPTSSVPCGAGARAPTFGRLSGGERGAIDGADGAVDLRSRDRSTGGSGPPADALRRADRSVGGL</sequence>
<dbReference type="AlphaFoldDB" id="A0A6J4UQ59"/>
<name>A0A6J4UQ59_9BACT</name>
<protein>
    <submittedName>
        <fullName evidence="2">Uncharacterized protein</fullName>
    </submittedName>
</protein>
<evidence type="ECO:0000256" key="1">
    <source>
        <dbReference type="SAM" id="MobiDB-lite"/>
    </source>
</evidence>
<feature type="non-terminal residue" evidence="2">
    <location>
        <position position="1"/>
    </location>
</feature>
<gene>
    <name evidence="2" type="ORF">AVDCRST_MAG19-1148</name>
</gene>